<feature type="transmembrane region" description="Helical" evidence="1">
    <location>
        <begin position="64"/>
        <end position="82"/>
    </location>
</feature>
<feature type="transmembrane region" description="Helical" evidence="1">
    <location>
        <begin position="102"/>
        <end position="121"/>
    </location>
</feature>
<gene>
    <name evidence="2" type="ORF">SDC9_50072</name>
</gene>
<keyword evidence="1" id="KW-0812">Transmembrane</keyword>
<sequence>MLAIQCIVSLITYAVWYQKSKKAAENGDAYAARVGEKAYRAARFLTGAAVALSWLAFTLQYYGFAQALGIASVFAVFILLHAAKNTLKWGESSRFTNSKVSAGILAAASVMLVCVTTFYITGEVRAGRVGRHPVEVDTYTTPEGYPDTFDIYRDPLPLRVEDLMDTDYDRYSYRWTADSTFLLSHYVGSQSARPSGNIAPEIYYTITDVKLPALFGLCLADRQKTYHYYFADERRVSRQTDDPLWQADAVYRLYYDNEPLNDYLLCWGSRIVTIHFDFSPTPQQITVAAQKLRA</sequence>
<dbReference type="EMBL" id="VSSQ01000983">
    <property type="protein sequence ID" value="MPM03805.1"/>
    <property type="molecule type" value="Genomic_DNA"/>
</dbReference>
<reference evidence="2" key="1">
    <citation type="submission" date="2019-08" db="EMBL/GenBank/DDBJ databases">
        <authorList>
            <person name="Kucharzyk K."/>
            <person name="Murdoch R.W."/>
            <person name="Higgins S."/>
            <person name="Loffler F."/>
        </authorList>
    </citation>
    <scope>NUCLEOTIDE SEQUENCE</scope>
</reference>
<evidence type="ECO:0000313" key="2">
    <source>
        <dbReference type="EMBL" id="MPM03805.1"/>
    </source>
</evidence>
<keyword evidence="1" id="KW-0472">Membrane</keyword>
<evidence type="ECO:0000256" key="1">
    <source>
        <dbReference type="SAM" id="Phobius"/>
    </source>
</evidence>
<accession>A0A644WIV3</accession>
<protein>
    <submittedName>
        <fullName evidence="2">Uncharacterized protein</fullName>
    </submittedName>
</protein>
<feature type="transmembrane region" description="Helical" evidence="1">
    <location>
        <begin position="38"/>
        <end position="57"/>
    </location>
</feature>
<keyword evidence="1" id="KW-1133">Transmembrane helix</keyword>
<comment type="caution">
    <text evidence="2">The sequence shown here is derived from an EMBL/GenBank/DDBJ whole genome shotgun (WGS) entry which is preliminary data.</text>
</comment>
<proteinExistence type="predicted"/>
<organism evidence="2">
    <name type="scientific">bioreactor metagenome</name>
    <dbReference type="NCBI Taxonomy" id="1076179"/>
    <lineage>
        <taxon>unclassified sequences</taxon>
        <taxon>metagenomes</taxon>
        <taxon>ecological metagenomes</taxon>
    </lineage>
</organism>
<name>A0A644WIV3_9ZZZZ</name>
<dbReference type="AlphaFoldDB" id="A0A644WIV3"/>